<accession>A0A4Y8WEU3</accession>
<keyword evidence="1" id="KW-1133">Transmembrane helix</keyword>
<dbReference type="OrthoDB" id="7870117at2"/>
<feature type="transmembrane region" description="Helical" evidence="1">
    <location>
        <begin position="78"/>
        <end position="97"/>
    </location>
</feature>
<name>A0A4Y8WEU3_9VIBR</name>
<dbReference type="InterPro" id="IPR045644">
    <property type="entry name" value="DUF6404"/>
</dbReference>
<sequence>MSYENKLGRAFRELEAANIWKCNYNPPLHKWLRRAGLKLRPPFYVSFARNLLIRFFEFFIFYFPILSLLRVESTISNLLYESIITSVFYSLVMCSYYRWTFRRCEFTCWEKL</sequence>
<feature type="transmembrane region" description="Helical" evidence="1">
    <location>
        <begin position="43"/>
        <end position="66"/>
    </location>
</feature>
<comment type="caution">
    <text evidence="2">The sequence shown here is derived from an EMBL/GenBank/DDBJ whole genome shotgun (WGS) entry which is preliminary data.</text>
</comment>
<keyword evidence="1" id="KW-0472">Membrane</keyword>
<dbReference type="AlphaFoldDB" id="A0A4Y8WEU3"/>
<gene>
    <name evidence="2" type="ORF">ELS82_13615</name>
</gene>
<reference evidence="2 3" key="1">
    <citation type="submission" date="2019-01" db="EMBL/GenBank/DDBJ databases">
        <title>Vibrio BEI176 sp. nov, a marine bacterium isolated from China: eastern marignal seas.</title>
        <authorList>
            <person name="Li B."/>
        </authorList>
    </citation>
    <scope>NUCLEOTIDE SEQUENCE [LARGE SCALE GENOMIC DNA]</scope>
    <source>
        <strain evidence="2 3">BEI176</strain>
    </source>
</reference>
<evidence type="ECO:0000313" key="3">
    <source>
        <dbReference type="Proteomes" id="UP000297753"/>
    </source>
</evidence>
<keyword evidence="3" id="KW-1185">Reference proteome</keyword>
<dbReference type="RefSeq" id="WP_081984263.1">
    <property type="nucleotide sequence ID" value="NZ_SATR01000019.1"/>
</dbReference>
<organism evidence="2 3">
    <name type="scientific">Vibrio ouci</name>
    <dbReference type="NCBI Taxonomy" id="2499078"/>
    <lineage>
        <taxon>Bacteria</taxon>
        <taxon>Pseudomonadati</taxon>
        <taxon>Pseudomonadota</taxon>
        <taxon>Gammaproteobacteria</taxon>
        <taxon>Vibrionales</taxon>
        <taxon>Vibrionaceae</taxon>
        <taxon>Vibrio</taxon>
    </lineage>
</organism>
<proteinExistence type="predicted"/>
<evidence type="ECO:0000256" key="1">
    <source>
        <dbReference type="SAM" id="Phobius"/>
    </source>
</evidence>
<keyword evidence="1" id="KW-0812">Transmembrane</keyword>
<dbReference type="Proteomes" id="UP000297753">
    <property type="component" value="Unassembled WGS sequence"/>
</dbReference>
<dbReference type="Pfam" id="PF19942">
    <property type="entry name" value="DUF6404"/>
    <property type="match status" value="1"/>
</dbReference>
<protein>
    <submittedName>
        <fullName evidence="2">Uncharacterized protein</fullName>
    </submittedName>
</protein>
<evidence type="ECO:0000313" key="2">
    <source>
        <dbReference type="EMBL" id="TFH91153.1"/>
    </source>
</evidence>
<dbReference type="EMBL" id="SATR01000019">
    <property type="protein sequence ID" value="TFH91153.1"/>
    <property type="molecule type" value="Genomic_DNA"/>
</dbReference>